<sequence>MNELEKSVKVSKQGESRNPDVVPVKLVLDCDRGMGNQKTITLDFVSSTCLPAGRRNDGEADS</sequence>
<reference evidence="2 3" key="1">
    <citation type="journal article" date="2016" name="Nat. Commun.">
        <title>Thousands of microbial genomes shed light on interconnected biogeochemical processes in an aquifer system.</title>
        <authorList>
            <person name="Anantharaman K."/>
            <person name="Brown C.T."/>
            <person name="Hug L.A."/>
            <person name="Sharon I."/>
            <person name="Castelle C.J."/>
            <person name="Probst A.J."/>
            <person name="Thomas B.C."/>
            <person name="Singh A."/>
            <person name="Wilkins M.J."/>
            <person name="Karaoz U."/>
            <person name="Brodie E.L."/>
            <person name="Williams K.H."/>
            <person name="Hubbard S.S."/>
            <person name="Banfield J.F."/>
        </authorList>
    </citation>
    <scope>NUCLEOTIDE SEQUENCE [LARGE SCALE GENOMIC DNA]</scope>
</reference>
<evidence type="ECO:0000256" key="1">
    <source>
        <dbReference type="SAM" id="MobiDB-lite"/>
    </source>
</evidence>
<evidence type="ECO:0000313" key="2">
    <source>
        <dbReference type="EMBL" id="OGL41615.1"/>
    </source>
</evidence>
<dbReference type="EMBL" id="MGDB01000067">
    <property type="protein sequence ID" value="OGL41615.1"/>
    <property type="molecule type" value="Genomic_DNA"/>
</dbReference>
<gene>
    <name evidence="2" type="ORF">A2042_05075</name>
</gene>
<protein>
    <submittedName>
        <fullName evidence="2">Uncharacterized protein</fullName>
    </submittedName>
</protein>
<proteinExistence type="predicted"/>
<organism evidence="2 3">
    <name type="scientific">Candidatus Schekmanbacteria bacterium GWA2_38_11</name>
    <dbReference type="NCBI Taxonomy" id="1817876"/>
    <lineage>
        <taxon>Bacteria</taxon>
        <taxon>Candidatus Schekmaniibacteriota</taxon>
    </lineage>
</organism>
<evidence type="ECO:0000313" key="3">
    <source>
        <dbReference type="Proteomes" id="UP000178526"/>
    </source>
</evidence>
<feature type="region of interest" description="Disordered" evidence="1">
    <location>
        <begin position="1"/>
        <end position="20"/>
    </location>
</feature>
<name>A0A1F7RJ48_9BACT</name>
<accession>A0A1F7RJ48</accession>
<comment type="caution">
    <text evidence="2">The sequence shown here is derived from an EMBL/GenBank/DDBJ whole genome shotgun (WGS) entry which is preliminary data.</text>
</comment>
<feature type="compositionally biased region" description="Basic and acidic residues" evidence="1">
    <location>
        <begin position="1"/>
        <end position="18"/>
    </location>
</feature>
<dbReference type="AlphaFoldDB" id="A0A1F7RJ48"/>
<dbReference type="Proteomes" id="UP000178526">
    <property type="component" value="Unassembled WGS sequence"/>
</dbReference>